<accession>A0A481Z4Q9</accession>
<organism evidence="1">
    <name type="scientific">Pithovirus LCPAC201</name>
    <dbReference type="NCBI Taxonomy" id="2506591"/>
    <lineage>
        <taxon>Viruses</taxon>
        <taxon>Pithoviruses</taxon>
    </lineage>
</organism>
<dbReference type="EMBL" id="MK500500">
    <property type="protein sequence ID" value="QBK90844.1"/>
    <property type="molecule type" value="Genomic_DNA"/>
</dbReference>
<gene>
    <name evidence="1" type="ORF">LCPAC201_01450</name>
</gene>
<sequence length="470" mass="53817">MKPNKKKRVTSLSDQHSWEQIRNGMVVHLTQGDKRLFTLFQDQFQFLKYEEKIAQTKRCFFETVFGQSPQKPHFDIDINLIRETSPRINQEVEEMMDQLISAIISVMEGVGINLNPSSEILIFASHGKKKKSFHIVIDHYYHTDHKEAKAFYQLVISKVSYQYRRWIDRMVYSSLQQFRLEGSQKIGSGRIKTLQEEWKWNHSTVRYKFPETPINPFHRRGMIFSASLLSYSGAGQILPPFINSTNSLTGTNYDSLSLSDREGIMALEMVAKLAGVNISNPSFPYQFMKMEGGLVVLKRIHPSTCRICDRVHENENPYLIITGKDKNVYFDCRRNEENRRLFIGKLSTGTTSENSELSNKNEPTIKELMNLPVIVPTVDIDGAIIPISKPSPVSSFNSTNIPLIIPQSQSTVEISIHTTIPTERKSLLNDLQILSKGFTYQTKSGRIRGTKKKLSGVYSPPVDLLKNLKF</sequence>
<protein>
    <submittedName>
        <fullName evidence="1">DNA primase</fullName>
    </submittedName>
</protein>
<evidence type="ECO:0000313" key="1">
    <source>
        <dbReference type="EMBL" id="QBK90844.1"/>
    </source>
</evidence>
<name>A0A481Z4Q9_9VIRU</name>
<reference evidence="1" key="1">
    <citation type="journal article" date="2019" name="MBio">
        <title>Virus Genomes from Deep Sea Sediments Expand the Ocean Megavirome and Support Independent Origins of Viral Gigantism.</title>
        <authorList>
            <person name="Backstrom D."/>
            <person name="Yutin N."/>
            <person name="Jorgensen S.L."/>
            <person name="Dharamshi J."/>
            <person name="Homa F."/>
            <person name="Zaremba-Niedwiedzka K."/>
            <person name="Spang A."/>
            <person name="Wolf Y.I."/>
            <person name="Koonin E.V."/>
            <person name="Ettema T.J."/>
        </authorList>
    </citation>
    <scope>NUCLEOTIDE SEQUENCE</scope>
</reference>
<proteinExistence type="predicted"/>